<evidence type="ECO:0000256" key="2">
    <source>
        <dbReference type="HAMAP-Rule" id="MF_00973"/>
    </source>
</evidence>
<gene>
    <name evidence="4" type="ORF">SAMN00808754_0465</name>
</gene>
<evidence type="ECO:0000313" key="4">
    <source>
        <dbReference type="EMBL" id="SMB91505.1"/>
    </source>
</evidence>
<dbReference type="NCBIfam" id="TIGR01826">
    <property type="entry name" value="CofD_related"/>
    <property type="match status" value="1"/>
</dbReference>
<dbReference type="SUPFAM" id="SSF142338">
    <property type="entry name" value="CofD-like"/>
    <property type="match status" value="1"/>
</dbReference>
<dbReference type="HAMAP" id="MF_00973">
    <property type="entry name" value="Gluconeogen_factor"/>
    <property type="match status" value="1"/>
</dbReference>
<keyword evidence="3" id="KW-0812">Transmembrane</keyword>
<evidence type="ECO:0000256" key="1">
    <source>
        <dbReference type="ARBA" id="ARBA00022490"/>
    </source>
</evidence>
<reference evidence="4 5" key="1">
    <citation type="submission" date="2017-04" db="EMBL/GenBank/DDBJ databases">
        <authorList>
            <person name="Afonso C.L."/>
            <person name="Miller P.J."/>
            <person name="Scott M.A."/>
            <person name="Spackman E."/>
            <person name="Goraichik I."/>
            <person name="Dimitrov K.M."/>
            <person name="Suarez D.L."/>
            <person name="Swayne D.E."/>
        </authorList>
    </citation>
    <scope>NUCLEOTIDE SEQUENCE [LARGE SCALE GENOMIC DNA]</scope>
    <source>
        <strain evidence="4 5">ToBE</strain>
    </source>
</reference>
<feature type="transmembrane region" description="Helical" evidence="3">
    <location>
        <begin position="16"/>
        <end position="41"/>
    </location>
</feature>
<evidence type="ECO:0000256" key="3">
    <source>
        <dbReference type="SAM" id="Phobius"/>
    </source>
</evidence>
<keyword evidence="3" id="KW-1133">Transmembrane helix</keyword>
<accession>A0A1W1VDV2</accession>
<keyword evidence="1 2" id="KW-0963">Cytoplasm</keyword>
<comment type="subcellular location">
    <subcellularLocation>
        <location evidence="2">Cytoplasm</location>
    </subcellularLocation>
</comment>
<keyword evidence="5" id="KW-1185">Reference proteome</keyword>
<dbReference type="CDD" id="cd07187">
    <property type="entry name" value="YvcK_like"/>
    <property type="match status" value="1"/>
</dbReference>
<keyword evidence="3" id="KW-0472">Membrane</keyword>
<protein>
    <recommendedName>
        <fullName evidence="2">Putative gluconeogenesis factor</fullName>
    </recommendedName>
</protein>
<dbReference type="Gene3D" id="3.40.50.10680">
    <property type="entry name" value="CofD-like domains"/>
    <property type="match status" value="1"/>
</dbReference>
<dbReference type="GO" id="GO:0043743">
    <property type="term" value="F:LPPG:FO 2-phospho-L-lactate transferase activity"/>
    <property type="evidence" value="ECO:0007669"/>
    <property type="project" value="InterPro"/>
</dbReference>
<dbReference type="InterPro" id="IPR002882">
    <property type="entry name" value="CofD"/>
</dbReference>
<dbReference type="Proteomes" id="UP000192569">
    <property type="component" value="Chromosome I"/>
</dbReference>
<comment type="similarity">
    <text evidence="2">Belongs to the gluconeogenesis factor family.</text>
</comment>
<evidence type="ECO:0000313" key="5">
    <source>
        <dbReference type="Proteomes" id="UP000192569"/>
    </source>
</evidence>
<feature type="transmembrane region" description="Helical" evidence="3">
    <location>
        <begin position="53"/>
        <end position="78"/>
    </location>
</feature>
<dbReference type="AlphaFoldDB" id="A0A1W1VDV2"/>
<comment type="function">
    <text evidence="2">Required for morphogenesis under gluconeogenic growth conditions.</text>
</comment>
<sequence>MQSFKWLYPGLKVKRFILLAALGLFFLVSGVTIALGLTLLTSAEQTLLWLADYILRLGISPLASGIFLAGWGLLLLVLGIDRLVRSVLHVLWPREKSPWEVFYRRRLLEGGPRIVAIGGGTGLGVLLRGLKNYTRNLTAIVTVADDGGSSGRLRAELEIPPPGDIRNCLVALADTEALMEELFSYRFRRGEGLAGHSLGNLLLAAMIDIAGDFDKAISELGRVLAVGGRVVPSTLTPVVLGAEKEDGTIVWGESRIPCPGQRIKRVFLHPPDCRPHEKALEAIAQAEAIIIGPGSLYTSVLPNLLVPGIAEALRKANAPVFYISNVMTQPGETEGYTVADHVRAIQAHCGPGLIDCVIAHSGPVSWAARRRYGEKGAQPVKVDAAAVARMGVALRKAWLVDETLVVRHHPDRLAQVIMEELYKRRAWRPRSKFCFFFQKRMERSRLPISTRHKVSL</sequence>
<organism evidence="4 5">
    <name type="scientific">Thermanaeromonas toyohensis ToBE</name>
    <dbReference type="NCBI Taxonomy" id="698762"/>
    <lineage>
        <taxon>Bacteria</taxon>
        <taxon>Bacillati</taxon>
        <taxon>Bacillota</taxon>
        <taxon>Clostridia</taxon>
        <taxon>Neomoorellales</taxon>
        <taxon>Neomoorellaceae</taxon>
        <taxon>Thermanaeromonas</taxon>
    </lineage>
</organism>
<dbReference type="PANTHER" id="PTHR30135">
    <property type="entry name" value="UNCHARACTERIZED PROTEIN YVCK-RELATED"/>
    <property type="match status" value="1"/>
</dbReference>
<dbReference type="GO" id="GO:0008360">
    <property type="term" value="P:regulation of cell shape"/>
    <property type="evidence" value="ECO:0007669"/>
    <property type="project" value="UniProtKB-UniRule"/>
</dbReference>
<name>A0A1W1VDV2_9FIRM</name>
<dbReference type="STRING" id="698762.SAMN00808754_0465"/>
<dbReference type="PANTHER" id="PTHR30135:SF3">
    <property type="entry name" value="GLUCONEOGENESIS FACTOR-RELATED"/>
    <property type="match status" value="1"/>
</dbReference>
<dbReference type="InterPro" id="IPR010119">
    <property type="entry name" value="Gluconeogen_factor"/>
</dbReference>
<dbReference type="GO" id="GO:0005737">
    <property type="term" value="C:cytoplasm"/>
    <property type="evidence" value="ECO:0007669"/>
    <property type="project" value="UniProtKB-SubCell"/>
</dbReference>
<proteinExistence type="inferred from homology"/>
<dbReference type="RefSeq" id="WP_084663646.1">
    <property type="nucleotide sequence ID" value="NZ_LT838272.1"/>
</dbReference>
<dbReference type="EMBL" id="LT838272">
    <property type="protein sequence ID" value="SMB91505.1"/>
    <property type="molecule type" value="Genomic_DNA"/>
</dbReference>
<dbReference type="Pfam" id="PF01933">
    <property type="entry name" value="CofD"/>
    <property type="match status" value="1"/>
</dbReference>
<dbReference type="InterPro" id="IPR038136">
    <property type="entry name" value="CofD-like_dom_sf"/>
</dbReference>
<dbReference type="OrthoDB" id="9783842at2"/>